<accession>A0ABY4FKE4</accession>
<protein>
    <submittedName>
        <fullName evidence="2">Uncharacterized protein</fullName>
    </submittedName>
</protein>
<evidence type="ECO:0000313" key="2">
    <source>
        <dbReference type="EMBL" id="UOQ55496.1"/>
    </source>
</evidence>
<gene>
    <name evidence="2" type="ORF">MUN80_12225</name>
</gene>
<feature type="signal peptide" evidence="1">
    <location>
        <begin position="1"/>
        <end position="26"/>
    </location>
</feature>
<dbReference type="RefSeq" id="WP_244724404.1">
    <property type="nucleotide sequence ID" value="NZ_CP095049.1"/>
</dbReference>
<organism evidence="2 3">
    <name type="scientific">Hymenobacter cellulosivorans</name>
    <dbReference type="NCBI Taxonomy" id="2932249"/>
    <lineage>
        <taxon>Bacteria</taxon>
        <taxon>Pseudomonadati</taxon>
        <taxon>Bacteroidota</taxon>
        <taxon>Cytophagia</taxon>
        <taxon>Cytophagales</taxon>
        <taxon>Hymenobacteraceae</taxon>
        <taxon>Hymenobacter</taxon>
    </lineage>
</organism>
<sequence>MKRPLRHRLFSGFMALLVLLTSVGLAVQSHTCRSSGLSSAAIVFSAPEHKCPSRAKGTAHQENRAEFKKSCCEFGTHFHKLEAAPVSHTKLLLPTPVLGWLPSSYSPSLPPSPQLAPPTPWHASDSSPPLRAGRALLRFVCTWQV</sequence>
<dbReference type="NCBIfam" id="NF047658">
    <property type="entry name" value="HYC_CC_PP"/>
    <property type="match status" value="1"/>
</dbReference>
<dbReference type="Pfam" id="PF26622">
    <property type="entry name" value="DUF8199"/>
    <property type="match status" value="1"/>
</dbReference>
<keyword evidence="3" id="KW-1185">Reference proteome</keyword>
<name>A0ABY4FKE4_9BACT</name>
<evidence type="ECO:0000256" key="1">
    <source>
        <dbReference type="SAM" id="SignalP"/>
    </source>
</evidence>
<proteinExistence type="predicted"/>
<dbReference type="EMBL" id="CP095049">
    <property type="protein sequence ID" value="UOQ55496.1"/>
    <property type="molecule type" value="Genomic_DNA"/>
</dbReference>
<feature type="chain" id="PRO_5045896592" evidence="1">
    <location>
        <begin position="27"/>
        <end position="145"/>
    </location>
</feature>
<evidence type="ECO:0000313" key="3">
    <source>
        <dbReference type="Proteomes" id="UP000831785"/>
    </source>
</evidence>
<dbReference type="InterPro" id="IPR058512">
    <property type="entry name" value="DUF8199"/>
</dbReference>
<reference evidence="2 3" key="1">
    <citation type="submission" date="2022-04" db="EMBL/GenBank/DDBJ databases">
        <title>Hymenobacter sp. isolated from the air.</title>
        <authorList>
            <person name="Won M."/>
            <person name="Lee C.-M."/>
            <person name="Woen H.-Y."/>
            <person name="Kwon S.-W."/>
        </authorList>
    </citation>
    <scope>NUCLEOTIDE SEQUENCE [LARGE SCALE GENOMIC DNA]</scope>
    <source>
        <strain evidence="3">5116 S-27</strain>
    </source>
</reference>
<keyword evidence="1" id="KW-0732">Signal</keyword>
<dbReference type="InterPro" id="IPR058060">
    <property type="entry name" value="HYC_CC_PP"/>
</dbReference>
<dbReference type="Proteomes" id="UP000831785">
    <property type="component" value="Chromosome"/>
</dbReference>